<dbReference type="InterPro" id="IPR000073">
    <property type="entry name" value="AB_hydrolase_1"/>
</dbReference>
<dbReference type="Gramene" id="Manes.08G003700.5.v8.1">
    <property type="protein sequence ID" value="Manes.08G003700.5.v8.1.CDS"/>
    <property type="gene ID" value="Manes.08G003700.v8.1"/>
</dbReference>
<comment type="caution">
    <text evidence="2">The sequence shown here is derived from an EMBL/GenBank/DDBJ whole genome shotgun (WGS) entry which is preliminary data.</text>
</comment>
<dbReference type="OrthoDB" id="294702at2759"/>
<dbReference type="Proteomes" id="UP000091857">
    <property type="component" value="Chromosome 8"/>
</dbReference>
<evidence type="ECO:0000313" key="2">
    <source>
        <dbReference type="EMBL" id="OAY42638.1"/>
    </source>
</evidence>
<evidence type="ECO:0000313" key="3">
    <source>
        <dbReference type="Proteomes" id="UP000091857"/>
    </source>
</evidence>
<dbReference type="EMBL" id="CM004394">
    <property type="protein sequence ID" value="OAY42638.1"/>
    <property type="molecule type" value="Genomic_DNA"/>
</dbReference>
<dbReference type="PANTHER" id="PTHR45763:SF8">
    <property type="entry name" value="ALPHA_BETA-HYDROLASES SUPERFAMILY PROTEIN"/>
    <property type="match status" value="1"/>
</dbReference>
<dbReference type="Gramene" id="Manes.08G003700.4.v8.1">
    <property type="protein sequence ID" value="Manes.08G003700.4.v8.1.CDS"/>
    <property type="gene ID" value="Manes.08G003700.v8.1"/>
</dbReference>
<accession>A0A2C9VC72</accession>
<dbReference type="PANTHER" id="PTHR45763">
    <property type="entry name" value="HYDROLASE, ALPHA/BETA FOLD FAMILY PROTEIN, EXPRESSED-RELATED"/>
    <property type="match status" value="1"/>
</dbReference>
<dbReference type="Gene3D" id="3.40.50.1820">
    <property type="entry name" value="alpha/beta hydrolase"/>
    <property type="match status" value="1"/>
</dbReference>
<organism evidence="2 3">
    <name type="scientific">Manihot esculenta</name>
    <name type="common">Cassava</name>
    <name type="synonym">Jatropha manihot</name>
    <dbReference type="NCBI Taxonomy" id="3983"/>
    <lineage>
        <taxon>Eukaryota</taxon>
        <taxon>Viridiplantae</taxon>
        <taxon>Streptophyta</taxon>
        <taxon>Embryophyta</taxon>
        <taxon>Tracheophyta</taxon>
        <taxon>Spermatophyta</taxon>
        <taxon>Magnoliopsida</taxon>
        <taxon>eudicotyledons</taxon>
        <taxon>Gunneridae</taxon>
        <taxon>Pentapetalae</taxon>
        <taxon>rosids</taxon>
        <taxon>fabids</taxon>
        <taxon>Malpighiales</taxon>
        <taxon>Euphorbiaceae</taxon>
        <taxon>Crotonoideae</taxon>
        <taxon>Manihoteae</taxon>
        <taxon>Manihot</taxon>
    </lineage>
</organism>
<dbReference type="SUPFAM" id="SSF53474">
    <property type="entry name" value="alpha/beta-Hydrolases"/>
    <property type="match status" value="1"/>
</dbReference>
<dbReference type="OMA" id="LDMQYLA"/>
<dbReference type="Pfam" id="PF00561">
    <property type="entry name" value="Abhydrolase_1"/>
    <property type="match status" value="1"/>
</dbReference>
<evidence type="ECO:0000259" key="1">
    <source>
        <dbReference type="Pfam" id="PF00561"/>
    </source>
</evidence>
<gene>
    <name evidence="2" type="ORF">MANES_08G003700v8</name>
</gene>
<dbReference type="AlphaFoldDB" id="A0A2C9VC72"/>
<feature type="domain" description="AB hydrolase-1" evidence="1">
    <location>
        <begin position="216"/>
        <end position="481"/>
    </location>
</feature>
<keyword evidence="3" id="KW-1185">Reference proteome</keyword>
<proteinExistence type="predicted"/>
<reference evidence="3" key="1">
    <citation type="journal article" date="2016" name="Nat. Biotechnol.">
        <title>Sequencing wild and cultivated cassava and related species reveals extensive interspecific hybridization and genetic diversity.</title>
        <authorList>
            <person name="Bredeson J.V."/>
            <person name="Lyons J.B."/>
            <person name="Prochnik S.E."/>
            <person name="Wu G.A."/>
            <person name="Ha C.M."/>
            <person name="Edsinger-Gonzales E."/>
            <person name="Grimwood J."/>
            <person name="Schmutz J."/>
            <person name="Rabbi I.Y."/>
            <person name="Egesi C."/>
            <person name="Nauluvula P."/>
            <person name="Lebot V."/>
            <person name="Ndunguru J."/>
            <person name="Mkamilo G."/>
            <person name="Bart R.S."/>
            <person name="Setter T.L."/>
            <person name="Gleadow R.M."/>
            <person name="Kulakow P."/>
            <person name="Ferguson M.E."/>
            <person name="Rounsley S."/>
            <person name="Rokhsar D.S."/>
        </authorList>
    </citation>
    <scope>NUCLEOTIDE SEQUENCE [LARGE SCALE GENOMIC DNA]</scope>
    <source>
        <strain evidence="3">cv. AM560-2</strain>
    </source>
</reference>
<name>A0A2C9VC72_MANES</name>
<protein>
    <recommendedName>
        <fullName evidence="1">AB hydrolase-1 domain-containing protein</fullName>
    </recommendedName>
</protein>
<sequence>MEEVRGGNTWTEELASLVEDTGIRYAAASAAAGESLGLSVPALKKSGFIGDYGEEEGKTESLKEQVTGFLKSWGEMLLDLGKGCKDIVQQSLITEDSFIVRNVGKPMAKVSDRFKILNEFLPEDRDPAHAWPVIFFVLTLALAALSLNTMDDASVPAVKKVHVHPPSANHILLPDGRHMAYHENGVPASRARFSMIVPHSFISSRLAGIPGVRASLLEEFGVRLVTYDLPGFGESDPHPSRNLNSSALDMLHLANAIGVNDKFWVLGHSSGSIHAWAALRYIPDRIAGAAIIAPVINPYELGMTKEEMRRTWELWSSKRKLMYFLARKFPKFLAAFYRRTFLSGFHGQIDKWMYQSLGRKDQLLIEDPTFEEFWHRDVEESIRQRTTKPFIEEAALQVSNWGFSLADLHVQKKCQRKGILIWLRSMYSQAECELAGFLGPIHIWQGTDDKVAPPSMTNYISRVLPSVTLHKLPNEGHFSFFYFCNECHRQIFSALFGDALGPLEEIVDMNATPFEGEIEEVSSSTDSSPGDM</sequence>
<dbReference type="InterPro" id="IPR029058">
    <property type="entry name" value="AB_hydrolase_fold"/>
</dbReference>